<dbReference type="SUPFAM" id="SSF48452">
    <property type="entry name" value="TPR-like"/>
    <property type="match status" value="1"/>
</dbReference>
<evidence type="ECO:0000313" key="7">
    <source>
        <dbReference type="Proteomes" id="UP001390963"/>
    </source>
</evidence>
<dbReference type="RefSeq" id="WP_342686532.1">
    <property type="nucleotide sequence ID" value="NZ_JAZBJM010000001.1"/>
</dbReference>
<dbReference type="PANTHER" id="PTHR40841:SF2">
    <property type="entry name" value="SIDEROPHORE-DEGRADING ESTERASE (EUROFUNG)"/>
    <property type="match status" value="1"/>
</dbReference>
<evidence type="ECO:0000313" key="4">
    <source>
        <dbReference type="EMBL" id="MEM0517096.1"/>
    </source>
</evidence>
<dbReference type="PANTHER" id="PTHR40841">
    <property type="entry name" value="SIDEROPHORE TRIACETYLFUSARININE C ESTERASE"/>
    <property type="match status" value="1"/>
</dbReference>
<keyword evidence="2 4" id="KW-0378">Hydrolase</keyword>
<dbReference type="InterPro" id="IPR019734">
    <property type="entry name" value="TPR_rpt"/>
</dbReference>
<dbReference type="EMBL" id="JBANCF010000001">
    <property type="protein sequence ID" value="MEM0572163.1"/>
    <property type="molecule type" value="Genomic_DNA"/>
</dbReference>
<dbReference type="AlphaFoldDB" id="A0AB35YNG4"/>
<comment type="similarity">
    <text evidence="1">Belongs to the esterase D family.</text>
</comment>
<dbReference type="InterPro" id="IPR011990">
    <property type="entry name" value="TPR-like_helical_dom_sf"/>
</dbReference>
<dbReference type="InterPro" id="IPR052558">
    <property type="entry name" value="Siderophore_Hydrolase_D"/>
</dbReference>
<dbReference type="Proteomes" id="UP001388259">
    <property type="component" value="Unassembled WGS sequence"/>
</dbReference>
<keyword evidence="3" id="KW-0802">TPR repeat</keyword>
<feature type="repeat" description="TPR" evidence="3">
    <location>
        <begin position="371"/>
        <end position="404"/>
    </location>
</feature>
<name>A0AB35YNG4_9FLAO</name>
<proteinExistence type="inferred from homology"/>
<dbReference type="SUPFAM" id="SSF53474">
    <property type="entry name" value="alpha/beta-Hydrolases"/>
    <property type="match status" value="1"/>
</dbReference>
<dbReference type="InterPro" id="IPR000801">
    <property type="entry name" value="Esterase-like"/>
</dbReference>
<accession>A0AB35YNG4</accession>
<comment type="caution">
    <text evidence="4">The sequence shown here is derived from an EMBL/GenBank/DDBJ whole genome shotgun (WGS) entry which is preliminary data.</text>
</comment>
<evidence type="ECO:0000256" key="1">
    <source>
        <dbReference type="ARBA" id="ARBA00005622"/>
    </source>
</evidence>
<organism evidence="4 6">
    <name type="scientific">Aequorivita flava</name>
    <dbReference type="NCBI Taxonomy" id="3114371"/>
    <lineage>
        <taxon>Bacteria</taxon>
        <taxon>Pseudomonadati</taxon>
        <taxon>Bacteroidota</taxon>
        <taxon>Flavobacteriia</taxon>
        <taxon>Flavobacteriales</taxon>
        <taxon>Flavobacteriaceae</taxon>
        <taxon>Aequorivita</taxon>
    </lineage>
</organism>
<dbReference type="GO" id="GO:0016788">
    <property type="term" value="F:hydrolase activity, acting on ester bonds"/>
    <property type="evidence" value="ECO:0007669"/>
    <property type="project" value="TreeGrafter"/>
</dbReference>
<keyword evidence="7" id="KW-1185">Reference proteome</keyword>
<sequence>MNKTLVLLVIGISFIFLQVVNSQTDHNISFLQKVGTLDSIYSESLKEYRKIYVQLPASFNAKEKEKYPVVYILDGEVLLPTVNNVQEFYSGGFTPDMVLIGISNDKNRMRDLTTSKVTEMYGMPFEQENGDAANFSNFLETELIPFVENKYPVTNFRTLIGHSYGGLFTLFSLVHHPHLFSNYIAIDPSLDWDNQKLFTEAQSMLATKDYKGKSLFMSLNGQLNMQDPTVTIANVMQDSSDFTLFPRSNIAFSNIVKQNKQNGLALEWKFYPRDLHGTIAFPSIMDGLISVFRWYQMENTSKFNSPETSKKELSEIIKYRAKKLKTYFKYSVPPYPEDLLNMLGNMSLDMEQPEKAKMFFDFDIEFYPNSPNAYDSMADYYERTDDYKNALKFVTKAYEISGDNYYKERMEALKKK</sequence>
<evidence type="ECO:0000313" key="5">
    <source>
        <dbReference type="EMBL" id="MEM0572163.1"/>
    </source>
</evidence>
<gene>
    <name evidence="5" type="ORF">VZD24_01425</name>
    <name evidence="4" type="ORF">VZD85_01935</name>
</gene>
<dbReference type="EMBL" id="JAZBJM010000001">
    <property type="protein sequence ID" value="MEM0517096.1"/>
    <property type="molecule type" value="Genomic_DNA"/>
</dbReference>
<dbReference type="PROSITE" id="PS50005">
    <property type="entry name" value="TPR"/>
    <property type="match status" value="1"/>
</dbReference>
<dbReference type="Pfam" id="PF00756">
    <property type="entry name" value="Esterase"/>
    <property type="match status" value="1"/>
</dbReference>
<dbReference type="SMART" id="SM00028">
    <property type="entry name" value="TPR"/>
    <property type="match status" value="2"/>
</dbReference>
<reference evidence="4 7" key="1">
    <citation type="submission" date="2024-01" db="EMBL/GenBank/DDBJ databases">
        <title>Aequorivita flavus sp. nov., isolated from deep-sea sediment.</title>
        <authorList>
            <person name="Chen X."/>
        </authorList>
    </citation>
    <scope>NUCLEOTIDE SEQUENCE</scope>
    <source>
        <strain evidence="4">MCCC 1A16923</strain>
        <strain evidence="5 7">MCCC 1A16935</strain>
    </source>
</reference>
<dbReference type="Gene3D" id="3.40.50.1820">
    <property type="entry name" value="alpha/beta hydrolase"/>
    <property type="match status" value="1"/>
</dbReference>
<evidence type="ECO:0000313" key="6">
    <source>
        <dbReference type="Proteomes" id="UP001388259"/>
    </source>
</evidence>
<evidence type="ECO:0000256" key="2">
    <source>
        <dbReference type="ARBA" id="ARBA00022801"/>
    </source>
</evidence>
<dbReference type="Proteomes" id="UP001390963">
    <property type="component" value="Unassembled WGS sequence"/>
</dbReference>
<evidence type="ECO:0000256" key="3">
    <source>
        <dbReference type="PROSITE-ProRule" id="PRU00339"/>
    </source>
</evidence>
<protein>
    <submittedName>
        <fullName evidence="4">Alpha/beta hydrolase-fold protein</fullName>
    </submittedName>
</protein>
<dbReference type="InterPro" id="IPR029058">
    <property type="entry name" value="AB_hydrolase_fold"/>
</dbReference>